<evidence type="ECO:0000313" key="2">
    <source>
        <dbReference type="Ensembl" id="ENSSTUP00000061542.1"/>
    </source>
</evidence>
<keyword evidence="3" id="KW-1185">Reference proteome</keyword>
<dbReference type="Proteomes" id="UP000472277">
    <property type="component" value="Chromosome 12"/>
</dbReference>
<dbReference type="AlphaFoldDB" id="A0A674ARS3"/>
<dbReference type="InParanoid" id="A0A674ARS3"/>
<proteinExistence type="predicted"/>
<feature type="compositionally biased region" description="Basic and acidic residues" evidence="1">
    <location>
        <begin position="164"/>
        <end position="174"/>
    </location>
</feature>
<protein>
    <submittedName>
        <fullName evidence="2">Uncharacterized protein</fullName>
    </submittedName>
</protein>
<reference evidence="2" key="2">
    <citation type="submission" date="2025-09" db="UniProtKB">
        <authorList>
            <consortium name="Ensembl"/>
        </authorList>
    </citation>
    <scope>IDENTIFICATION</scope>
</reference>
<name>A0A674ARS3_SALTR</name>
<evidence type="ECO:0000313" key="3">
    <source>
        <dbReference type="Proteomes" id="UP000472277"/>
    </source>
</evidence>
<organism evidence="2 3">
    <name type="scientific">Salmo trutta</name>
    <name type="common">Brown trout</name>
    <dbReference type="NCBI Taxonomy" id="8032"/>
    <lineage>
        <taxon>Eukaryota</taxon>
        <taxon>Metazoa</taxon>
        <taxon>Chordata</taxon>
        <taxon>Craniata</taxon>
        <taxon>Vertebrata</taxon>
        <taxon>Euteleostomi</taxon>
        <taxon>Actinopterygii</taxon>
        <taxon>Neopterygii</taxon>
        <taxon>Teleostei</taxon>
        <taxon>Protacanthopterygii</taxon>
        <taxon>Salmoniformes</taxon>
        <taxon>Salmonidae</taxon>
        <taxon>Salmoninae</taxon>
        <taxon>Salmo</taxon>
    </lineage>
</organism>
<evidence type="ECO:0000256" key="1">
    <source>
        <dbReference type="SAM" id="MobiDB-lite"/>
    </source>
</evidence>
<feature type="region of interest" description="Disordered" evidence="1">
    <location>
        <begin position="164"/>
        <end position="192"/>
    </location>
</feature>
<sequence>CDCPGLTGLMQLSWTSIIVISRERRGGARHAGCSGAGGMGSCGQRRGGARRAGCSGAGGMGSCGQRRGGARRAGCSGAGGMGSCGQRRGGVRRAGCSGAGGMGSCGQRRVHNLQLRCTHTVHTNSCAPAHMLAHTKALTDARKHSQTNTHTPIIFHQIIQCERGPSHGHSDRHYQRQRSPEPVPPSSTLIRR</sequence>
<dbReference type="Ensembl" id="ENSSTUT00000064922.1">
    <property type="protein sequence ID" value="ENSSTUP00000061542.1"/>
    <property type="gene ID" value="ENSSTUG00000026699.1"/>
</dbReference>
<accession>A0A674ARS3</accession>
<reference evidence="2" key="1">
    <citation type="submission" date="2025-08" db="UniProtKB">
        <authorList>
            <consortium name="Ensembl"/>
        </authorList>
    </citation>
    <scope>IDENTIFICATION</scope>
</reference>